<dbReference type="PANTHER" id="PTHR30528">
    <property type="entry name" value="CYTOPLASMIC PROTEIN"/>
    <property type="match status" value="1"/>
</dbReference>
<evidence type="ECO:0008006" key="3">
    <source>
        <dbReference type="Google" id="ProtNLM"/>
    </source>
</evidence>
<dbReference type="Proteomes" id="UP000245634">
    <property type="component" value="Unassembled WGS sequence"/>
</dbReference>
<dbReference type="InterPro" id="IPR009351">
    <property type="entry name" value="AlkZ-like"/>
</dbReference>
<name>A0A316D9L5_9BACL</name>
<dbReference type="EMBL" id="QGGL01000015">
    <property type="protein sequence ID" value="PWK08428.1"/>
    <property type="molecule type" value="Genomic_DNA"/>
</dbReference>
<evidence type="ECO:0000313" key="2">
    <source>
        <dbReference type="Proteomes" id="UP000245634"/>
    </source>
</evidence>
<keyword evidence="2" id="KW-1185">Reference proteome</keyword>
<protein>
    <recommendedName>
        <fullName evidence="3">Winged helix DNA-binding protein</fullName>
    </recommendedName>
</protein>
<accession>A0A316D9L5</accession>
<organism evidence="1 2">
    <name type="scientific">Tumebacillus permanentifrigoris</name>
    <dbReference type="NCBI Taxonomy" id="378543"/>
    <lineage>
        <taxon>Bacteria</taxon>
        <taxon>Bacillati</taxon>
        <taxon>Bacillota</taxon>
        <taxon>Bacilli</taxon>
        <taxon>Bacillales</taxon>
        <taxon>Alicyclobacillaceae</taxon>
        <taxon>Tumebacillus</taxon>
    </lineage>
</organism>
<gene>
    <name evidence="1" type="ORF">C7459_11581</name>
</gene>
<dbReference type="Pfam" id="PF06224">
    <property type="entry name" value="AlkZ-like"/>
    <property type="match status" value="1"/>
</dbReference>
<evidence type="ECO:0000313" key="1">
    <source>
        <dbReference type="EMBL" id="PWK08428.1"/>
    </source>
</evidence>
<reference evidence="1 2" key="1">
    <citation type="submission" date="2018-05" db="EMBL/GenBank/DDBJ databases">
        <title>Genomic Encyclopedia of Type Strains, Phase IV (KMG-IV): sequencing the most valuable type-strain genomes for metagenomic binning, comparative biology and taxonomic classification.</title>
        <authorList>
            <person name="Goeker M."/>
        </authorList>
    </citation>
    <scope>NUCLEOTIDE SEQUENCE [LARGE SCALE GENOMIC DNA]</scope>
    <source>
        <strain evidence="1 2">DSM 18773</strain>
    </source>
</reference>
<comment type="caution">
    <text evidence="1">The sequence shown here is derived from an EMBL/GenBank/DDBJ whole genome shotgun (WGS) entry which is preliminary data.</text>
</comment>
<proteinExistence type="predicted"/>
<dbReference type="OrthoDB" id="9787207at2"/>
<dbReference type="PANTHER" id="PTHR30528:SF0">
    <property type="entry name" value="CYTOPLASMIC PROTEIN"/>
    <property type="match status" value="1"/>
</dbReference>
<sequence>MQITKQQVVRLNLWKQGLYHPPTSNTPAEALEILRNLGCVQLDTMSVVTRSQHLVFRSRMQEFREEWLLEWYERGEIFEHYLHALSILPMEEHKYFQAKLDAHRAALEQTDLHEVILQTLDEQGTVHGKHVTEQVGGSGRKLGTWEMSPVRRAFDQLWRAGQVGVTRNDKFHKLYRRLDLHVPPHLVGESVPLEETYRRYTQLALHAMGAATVKDIADYFRFKARTVEAHLSDVGARPVEVEGATYYVLEEDLELLQGSQLQEPPTHSTLLSPFDNLIWYRPRVKALFGLDFRLESYFPEEQRQFGYFALPILLCGEIVGTVDLKADRKQKTLQLQRLVWLGASHQAELDELLHRLHSYLFV</sequence>
<dbReference type="AlphaFoldDB" id="A0A316D9L5"/>
<dbReference type="RefSeq" id="WP_109690390.1">
    <property type="nucleotide sequence ID" value="NZ_QGGL01000015.1"/>
</dbReference>